<reference evidence="1 2" key="1">
    <citation type="journal article" date="2018" name="Science">
        <title>The opium poppy genome and morphinan production.</title>
        <authorList>
            <person name="Guo L."/>
            <person name="Winzer T."/>
            <person name="Yang X."/>
            <person name="Li Y."/>
            <person name="Ning Z."/>
            <person name="He Z."/>
            <person name="Teodor R."/>
            <person name="Lu Y."/>
            <person name="Bowser T.A."/>
            <person name="Graham I.A."/>
            <person name="Ye K."/>
        </authorList>
    </citation>
    <scope>NUCLEOTIDE SEQUENCE [LARGE SCALE GENOMIC DNA]</scope>
    <source>
        <strain evidence="2">cv. HN1</strain>
        <tissue evidence="1">Leaves</tissue>
    </source>
</reference>
<name>A0A4Y7L3D1_PAPSO</name>
<evidence type="ECO:0000313" key="2">
    <source>
        <dbReference type="Proteomes" id="UP000316621"/>
    </source>
</evidence>
<dbReference type="AlphaFoldDB" id="A0A4Y7L3D1"/>
<organism evidence="1 2">
    <name type="scientific">Papaver somniferum</name>
    <name type="common">Opium poppy</name>
    <dbReference type="NCBI Taxonomy" id="3469"/>
    <lineage>
        <taxon>Eukaryota</taxon>
        <taxon>Viridiplantae</taxon>
        <taxon>Streptophyta</taxon>
        <taxon>Embryophyta</taxon>
        <taxon>Tracheophyta</taxon>
        <taxon>Spermatophyta</taxon>
        <taxon>Magnoliopsida</taxon>
        <taxon>Ranunculales</taxon>
        <taxon>Papaveraceae</taxon>
        <taxon>Papaveroideae</taxon>
        <taxon>Papaver</taxon>
    </lineage>
</organism>
<dbReference type="Gramene" id="RZC78871">
    <property type="protein sequence ID" value="RZC78871"/>
    <property type="gene ID" value="C5167_003087"/>
</dbReference>
<protein>
    <recommendedName>
        <fullName evidence="3">DUF4283 domain-containing protein</fullName>
    </recommendedName>
</protein>
<keyword evidence="2" id="KW-1185">Reference proteome</keyword>
<proteinExistence type="predicted"/>
<sequence>MRLDQVKRDLRNKWDLQWNLEVRETRTKNLYFLAFEDPEEFARAVMSHASVDGKLLVFREKIDQVRHSYLNFNKYLFWTVFKFTSFTADRVYMARKVAKLLGEVLMMTGPHGVEYKALIIVDLTKPLVKKVDMVLEDLGIRKKPVEIDYIGLPARVCTYCMWIMHPPGYDCRNDSPDVVRDVPVVVGTKDEARSFLALKKNKAKHWKRTYQTSNEFRSLIDKKVVNRANGKRQRMDIDWKCPNPDVKARPVVIKEGGIAEKTIEQRKGKEAIDEFEEYEKERAEKIAKEKYFQSLIEGKHYLQGYAWLLAEYKDLGRCEPSEMISSVLIVNEGDPSPINPTPILAAEDVIAEDAVVSDKVKKSKDCGRKFEYRKR</sequence>
<evidence type="ECO:0000313" key="1">
    <source>
        <dbReference type="EMBL" id="RZC78871.1"/>
    </source>
</evidence>
<accession>A0A4Y7L3D1</accession>
<gene>
    <name evidence="1" type="ORF">C5167_003087</name>
</gene>
<dbReference type="Proteomes" id="UP000316621">
    <property type="component" value="Chromosome 9"/>
</dbReference>
<dbReference type="EMBL" id="CM010723">
    <property type="protein sequence ID" value="RZC78871.1"/>
    <property type="molecule type" value="Genomic_DNA"/>
</dbReference>
<evidence type="ECO:0008006" key="3">
    <source>
        <dbReference type="Google" id="ProtNLM"/>
    </source>
</evidence>